<feature type="domain" description="SGNH hydrolase-type esterase" evidence="1">
    <location>
        <begin position="33"/>
        <end position="192"/>
    </location>
</feature>
<dbReference type="InterPro" id="IPR013830">
    <property type="entry name" value="SGNH_hydro"/>
</dbReference>
<dbReference type="AlphaFoldDB" id="A0A378XHK0"/>
<dbReference type="InterPro" id="IPR036514">
    <property type="entry name" value="SGNH_hydro_sf"/>
</dbReference>
<dbReference type="EMBL" id="CP065725">
    <property type="protein sequence ID" value="QPT39407.1"/>
    <property type="molecule type" value="Genomic_DNA"/>
</dbReference>
<dbReference type="PANTHER" id="PTHR30383">
    <property type="entry name" value="THIOESTERASE 1/PROTEASE 1/LYSOPHOSPHOLIPASE L1"/>
    <property type="match status" value="1"/>
</dbReference>
<accession>A0A378XHK0</accession>
<dbReference type="GO" id="GO:0006629">
    <property type="term" value="P:lipid metabolic process"/>
    <property type="evidence" value="ECO:0007669"/>
    <property type="project" value="InterPro"/>
</dbReference>
<gene>
    <name evidence="3" type="primary">tesA</name>
    <name evidence="2" type="ORF">I6G29_09560</name>
    <name evidence="3" type="ORF">NCTC11997_01979</name>
</gene>
<keyword evidence="5" id="KW-1185">Reference proteome</keyword>
<protein>
    <submittedName>
        <fullName evidence="2">Arylesterase</fullName>
    </submittedName>
    <submittedName>
        <fullName evidence="3">Esterase TesA</fullName>
        <ecNumber evidence="3">3.1.1.1</ecNumber>
    </submittedName>
</protein>
<reference evidence="2 5" key="2">
    <citation type="submission" date="2020-12" db="EMBL/GenBank/DDBJ databases">
        <title>FDA dAtabase for Regulatory Grade micrObial Sequences (FDA-ARGOS): Supporting development and validation of Infectious Disease Dx tests.</title>
        <authorList>
            <person name="Sproer C."/>
            <person name="Gronow S."/>
            <person name="Severitt S."/>
            <person name="Schroder I."/>
            <person name="Tallon L."/>
            <person name="Sadzewicz L."/>
            <person name="Zhao X."/>
            <person name="Boylan J."/>
            <person name="Ott S."/>
            <person name="Bowen H."/>
            <person name="Vavikolanu K."/>
            <person name="Mehta A."/>
            <person name="Aluvathingal J."/>
            <person name="Nadendla S."/>
            <person name="Lowell S."/>
            <person name="Myers T."/>
            <person name="Yan Y."/>
            <person name="Sichtig H."/>
        </authorList>
    </citation>
    <scope>NUCLEOTIDE SEQUENCE [LARGE SCALE GENOMIC DNA]</scope>
    <source>
        <strain evidence="2 5">FDAARGOS_872</strain>
    </source>
</reference>
<dbReference type="PANTHER" id="PTHR30383:SF24">
    <property type="entry name" value="THIOESTERASE 1_PROTEASE 1_LYSOPHOSPHOLIPASE L1"/>
    <property type="match status" value="1"/>
</dbReference>
<proteinExistence type="predicted"/>
<sequence length="212" mass="23237">MGQSYIRIVLGSLLLCLLLFSALTKVQAKSILILGDSISAGYGMEVEQSWVSLLEQRLEQTFPGQHKVINSSMSGETAAGAINRLPNLLQSHTPDIVIIELGGNDGLRGQPPPLIERSLDRLVVMSLAAEAETLLFGMKIPSNYGTSYSQAFEANFQRVAERHEIDLLPFFLEGVAGEEVLMQTDGIHPRVEAQPLLLENAWPLIEAALQRD</sequence>
<dbReference type="EC" id="3.1.1.1" evidence="3"/>
<dbReference type="STRING" id="1122619.GCA_000373745_00392"/>
<dbReference type="GO" id="GO:0106435">
    <property type="term" value="F:carboxylesterase activity"/>
    <property type="evidence" value="ECO:0007669"/>
    <property type="project" value="UniProtKB-EC"/>
</dbReference>
<dbReference type="OrthoDB" id="9786188at2"/>
<dbReference type="EMBL" id="UGSB01000001">
    <property type="protein sequence ID" value="SUA56047.1"/>
    <property type="molecule type" value="Genomic_DNA"/>
</dbReference>
<dbReference type="GO" id="GO:0004622">
    <property type="term" value="F:phosphatidylcholine lysophospholipase activity"/>
    <property type="evidence" value="ECO:0007669"/>
    <property type="project" value="TreeGrafter"/>
</dbReference>
<dbReference type="RefSeq" id="WP_018573572.1">
    <property type="nucleotide sequence ID" value="NZ_CP065725.1"/>
</dbReference>
<dbReference type="InterPro" id="IPR051532">
    <property type="entry name" value="Ester_Hydrolysis_Enzymes"/>
</dbReference>
<evidence type="ECO:0000259" key="1">
    <source>
        <dbReference type="Pfam" id="PF13472"/>
    </source>
</evidence>
<evidence type="ECO:0000313" key="4">
    <source>
        <dbReference type="Proteomes" id="UP000254603"/>
    </source>
</evidence>
<dbReference type="Gene3D" id="3.40.50.1110">
    <property type="entry name" value="SGNH hydrolase"/>
    <property type="match status" value="1"/>
</dbReference>
<dbReference type="InterPro" id="IPR008265">
    <property type="entry name" value="Lipase_GDSL_AS"/>
</dbReference>
<name>A0A378XHK0_9BURK</name>
<keyword evidence="3" id="KW-0378">Hydrolase</keyword>
<evidence type="ECO:0000313" key="3">
    <source>
        <dbReference type="EMBL" id="SUA56047.1"/>
    </source>
</evidence>
<dbReference type="Pfam" id="PF13472">
    <property type="entry name" value="Lipase_GDSL_2"/>
    <property type="match status" value="1"/>
</dbReference>
<evidence type="ECO:0000313" key="5">
    <source>
        <dbReference type="Proteomes" id="UP000594903"/>
    </source>
</evidence>
<evidence type="ECO:0000313" key="2">
    <source>
        <dbReference type="EMBL" id="QPT39407.1"/>
    </source>
</evidence>
<reference evidence="3 4" key="1">
    <citation type="submission" date="2018-06" db="EMBL/GenBank/DDBJ databases">
        <authorList>
            <consortium name="Pathogen Informatics"/>
            <person name="Doyle S."/>
        </authorList>
    </citation>
    <scope>NUCLEOTIDE SEQUENCE [LARGE SCALE GENOMIC DNA]</scope>
    <source>
        <strain evidence="3 4">NCTC11997</strain>
    </source>
</reference>
<dbReference type="SUPFAM" id="SSF52266">
    <property type="entry name" value="SGNH hydrolase"/>
    <property type="match status" value="1"/>
</dbReference>
<dbReference type="Proteomes" id="UP000594903">
    <property type="component" value="Chromosome"/>
</dbReference>
<dbReference type="PROSITE" id="PS01098">
    <property type="entry name" value="LIPASE_GDSL_SER"/>
    <property type="match status" value="1"/>
</dbReference>
<dbReference type="CDD" id="cd01822">
    <property type="entry name" value="Lysophospholipase_L1_like"/>
    <property type="match status" value="1"/>
</dbReference>
<organism evidence="3 4">
    <name type="scientific">Oligella ureolytica</name>
    <dbReference type="NCBI Taxonomy" id="90244"/>
    <lineage>
        <taxon>Bacteria</taxon>
        <taxon>Pseudomonadati</taxon>
        <taxon>Pseudomonadota</taxon>
        <taxon>Betaproteobacteria</taxon>
        <taxon>Burkholderiales</taxon>
        <taxon>Alcaligenaceae</taxon>
        <taxon>Oligella</taxon>
    </lineage>
</organism>
<dbReference type="Proteomes" id="UP000254603">
    <property type="component" value="Unassembled WGS sequence"/>
</dbReference>